<evidence type="ECO:0000313" key="15">
    <source>
        <dbReference type="Proteomes" id="UP001168821"/>
    </source>
</evidence>
<evidence type="ECO:0000313" key="14">
    <source>
        <dbReference type="EMBL" id="KAJ3651127.1"/>
    </source>
</evidence>
<dbReference type="InterPro" id="IPR006222">
    <property type="entry name" value="GCVT_N"/>
</dbReference>
<dbReference type="NCBIfam" id="TIGR00528">
    <property type="entry name" value="gcvT"/>
    <property type="match status" value="1"/>
</dbReference>
<dbReference type="Gene3D" id="2.40.30.110">
    <property type="entry name" value="Aminomethyltransferase beta-barrel domains"/>
    <property type="match status" value="1"/>
</dbReference>
<comment type="function">
    <text evidence="1 11">The glycine cleavage system catalyzes the degradation of glycine.</text>
</comment>
<evidence type="ECO:0000256" key="8">
    <source>
        <dbReference type="ARBA" id="ARBA00023128"/>
    </source>
</evidence>
<comment type="catalytic activity">
    <reaction evidence="9 11">
        <text>N(6)-[(R)-S(8)-aminomethyldihydrolipoyl]-L-lysyl-[protein] + (6S)-5,6,7,8-tetrahydrofolate = N(6)-[(R)-dihydrolipoyl]-L-lysyl-[protein] + (6R)-5,10-methylene-5,6,7,8-tetrahydrofolate + NH4(+)</text>
        <dbReference type="Rhea" id="RHEA:16945"/>
        <dbReference type="Rhea" id="RHEA-COMP:10475"/>
        <dbReference type="Rhea" id="RHEA-COMP:10492"/>
        <dbReference type="ChEBI" id="CHEBI:15636"/>
        <dbReference type="ChEBI" id="CHEBI:28938"/>
        <dbReference type="ChEBI" id="CHEBI:57453"/>
        <dbReference type="ChEBI" id="CHEBI:83100"/>
        <dbReference type="ChEBI" id="CHEBI:83143"/>
        <dbReference type="EC" id="2.1.2.10"/>
    </reaction>
</comment>
<reference evidence="14" key="1">
    <citation type="journal article" date="2023" name="G3 (Bethesda)">
        <title>Whole genome assemblies of Zophobas morio and Tenebrio molitor.</title>
        <authorList>
            <person name="Kaur S."/>
            <person name="Stinson S.A."/>
            <person name="diCenzo G.C."/>
        </authorList>
    </citation>
    <scope>NUCLEOTIDE SEQUENCE</scope>
    <source>
        <strain evidence="14">QUZm001</strain>
    </source>
</reference>
<feature type="domain" description="GCVT N-terminal" evidence="12">
    <location>
        <begin position="34"/>
        <end position="296"/>
    </location>
</feature>
<sequence>MFARVLRNICRNEGASRVLRKGFATEGKGEVTALYEFHVENGGRMVNFGGFMLPVQYADLGIAASHLHTRKSASMFDVSHMLQTEIVGADCLPYMESICTADLQNLPPNSSILTVFTTPEGGVLDDLIITKISDDHLYVVSNAAMKKQDQAHLLQALDNHKKANPATEIKIKFFDPQERGLVALQGPKAAQVLQKLTDIDLSTLYFMTSSEATVCGAGACRITRCGYTGEDGFEISMPAIKAVDISREILRNEDVKLAGLGARDSLRLEAGLCLYGSDLTADTTPVEAALTWLISKRRREARDFPGADVILGQIKEGSVKKRIGLVADLGPPARHGTVVVDGDGNDVGSVTSGCPAPSLGKNIAMAYVPTELSKAGTQLRLRVRDKLYGAVVTKMPFVPSNYYTRPK</sequence>
<dbReference type="Pfam" id="PF08669">
    <property type="entry name" value="GCV_T_C"/>
    <property type="match status" value="1"/>
</dbReference>
<dbReference type="Pfam" id="PF01571">
    <property type="entry name" value="GCV_T"/>
    <property type="match status" value="1"/>
</dbReference>
<dbReference type="Gene3D" id="4.10.1250.10">
    <property type="entry name" value="Aminomethyltransferase fragment"/>
    <property type="match status" value="1"/>
</dbReference>
<evidence type="ECO:0000256" key="1">
    <source>
        <dbReference type="ARBA" id="ARBA00003631"/>
    </source>
</evidence>
<evidence type="ECO:0000256" key="4">
    <source>
        <dbReference type="ARBA" id="ARBA00011690"/>
    </source>
</evidence>
<dbReference type="InterPro" id="IPR028896">
    <property type="entry name" value="GcvT/YgfZ/DmdA"/>
</dbReference>
<dbReference type="EMBL" id="JALNTZ010000005">
    <property type="protein sequence ID" value="KAJ3651127.1"/>
    <property type="molecule type" value="Genomic_DNA"/>
</dbReference>
<dbReference type="FunFam" id="2.40.30.110:FF:000002">
    <property type="entry name" value="Aminomethyltransferase"/>
    <property type="match status" value="1"/>
</dbReference>
<dbReference type="SUPFAM" id="SSF101790">
    <property type="entry name" value="Aminomethyltransferase beta-barrel domain"/>
    <property type="match status" value="1"/>
</dbReference>
<name>A0AA38MCI0_9CUCU</name>
<comment type="caution">
    <text evidence="14">The sequence shown here is derived from an EMBL/GenBank/DDBJ whole genome shotgun (WGS) entry which is preliminary data.</text>
</comment>
<evidence type="ECO:0000259" key="12">
    <source>
        <dbReference type="Pfam" id="PF01571"/>
    </source>
</evidence>
<dbReference type="Gene3D" id="3.30.1360.120">
    <property type="entry name" value="Probable tRNA modification gtpase trme, domain 1"/>
    <property type="match status" value="1"/>
</dbReference>
<evidence type="ECO:0000256" key="7">
    <source>
        <dbReference type="ARBA" id="ARBA00022946"/>
    </source>
</evidence>
<evidence type="ECO:0000256" key="5">
    <source>
        <dbReference type="ARBA" id="ARBA00022576"/>
    </source>
</evidence>
<dbReference type="GO" id="GO:0005739">
    <property type="term" value="C:mitochondrion"/>
    <property type="evidence" value="ECO:0007669"/>
    <property type="project" value="UniProtKB-SubCell"/>
</dbReference>
<protein>
    <recommendedName>
        <fullName evidence="11">Aminomethyltransferase</fullName>
        <ecNumber evidence="11">2.1.2.10</ecNumber>
    </recommendedName>
    <alternativeName>
        <fullName evidence="11">Glycine cleavage system T protein</fullName>
    </alternativeName>
</protein>
<dbReference type="EC" id="2.1.2.10" evidence="11"/>
<keyword evidence="8 11" id="KW-0496">Mitochondrion</keyword>
<dbReference type="NCBIfam" id="NF001567">
    <property type="entry name" value="PRK00389.1"/>
    <property type="match status" value="1"/>
</dbReference>
<dbReference type="GO" id="GO:0005960">
    <property type="term" value="C:glycine cleavage complex"/>
    <property type="evidence" value="ECO:0007669"/>
    <property type="project" value="InterPro"/>
</dbReference>
<proteinExistence type="inferred from homology"/>
<dbReference type="Gene3D" id="3.30.70.1400">
    <property type="entry name" value="Aminomethyltransferase beta-barrel domains"/>
    <property type="match status" value="1"/>
</dbReference>
<evidence type="ECO:0000256" key="3">
    <source>
        <dbReference type="ARBA" id="ARBA00008609"/>
    </source>
</evidence>
<dbReference type="InterPro" id="IPR029043">
    <property type="entry name" value="GcvT/YgfZ_C"/>
</dbReference>
<dbReference type="GO" id="GO:0004047">
    <property type="term" value="F:aminomethyltransferase activity"/>
    <property type="evidence" value="ECO:0007669"/>
    <property type="project" value="UniProtKB-EC"/>
</dbReference>
<evidence type="ECO:0000256" key="9">
    <source>
        <dbReference type="ARBA" id="ARBA00047665"/>
    </source>
</evidence>
<dbReference type="AlphaFoldDB" id="A0AA38MCI0"/>
<dbReference type="GO" id="GO:0008483">
    <property type="term" value="F:transaminase activity"/>
    <property type="evidence" value="ECO:0007669"/>
    <property type="project" value="UniProtKB-KW"/>
</dbReference>
<evidence type="ECO:0000259" key="13">
    <source>
        <dbReference type="Pfam" id="PF08669"/>
    </source>
</evidence>
<dbReference type="SUPFAM" id="SSF103025">
    <property type="entry name" value="Folate-binding domain"/>
    <property type="match status" value="1"/>
</dbReference>
<keyword evidence="15" id="KW-1185">Reference proteome</keyword>
<dbReference type="Proteomes" id="UP001168821">
    <property type="component" value="Unassembled WGS sequence"/>
</dbReference>
<dbReference type="FunFam" id="4.10.1250.10:FF:000002">
    <property type="entry name" value="Aminomethyltransferase"/>
    <property type="match status" value="1"/>
</dbReference>
<gene>
    <name evidence="14" type="ORF">Zmor_017185</name>
</gene>
<evidence type="ECO:0000256" key="2">
    <source>
        <dbReference type="ARBA" id="ARBA00004173"/>
    </source>
</evidence>
<organism evidence="14 15">
    <name type="scientific">Zophobas morio</name>
    <dbReference type="NCBI Taxonomy" id="2755281"/>
    <lineage>
        <taxon>Eukaryota</taxon>
        <taxon>Metazoa</taxon>
        <taxon>Ecdysozoa</taxon>
        <taxon>Arthropoda</taxon>
        <taxon>Hexapoda</taxon>
        <taxon>Insecta</taxon>
        <taxon>Pterygota</taxon>
        <taxon>Neoptera</taxon>
        <taxon>Endopterygota</taxon>
        <taxon>Coleoptera</taxon>
        <taxon>Polyphaga</taxon>
        <taxon>Cucujiformia</taxon>
        <taxon>Tenebrionidae</taxon>
        <taxon>Zophobas</taxon>
    </lineage>
</organism>
<dbReference type="FunFam" id="3.30.70.1400:FF:000001">
    <property type="entry name" value="Aminomethyltransferase"/>
    <property type="match status" value="1"/>
</dbReference>
<evidence type="ECO:0000256" key="10">
    <source>
        <dbReference type="PIRSR" id="PIRSR006487-1"/>
    </source>
</evidence>
<keyword evidence="7 11" id="KW-0809">Transit peptide</keyword>
<comment type="subcellular location">
    <subcellularLocation>
        <location evidence="2 11">Mitochondrion</location>
    </subcellularLocation>
</comment>
<keyword evidence="6 11" id="KW-0808">Transferase</keyword>
<dbReference type="PANTHER" id="PTHR43757">
    <property type="entry name" value="AMINOMETHYLTRANSFERASE"/>
    <property type="match status" value="1"/>
</dbReference>
<comment type="similarity">
    <text evidence="3 11">Belongs to the GcvT family.</text>
</comment>
<evidence type="ECO:0000256" key="6">
    <source>
        <dbReference type="ARBA" id="ARBA00022679"/>
    </source>
</evidence>
<feature type="domain" description="Aminomethyltransferase C-terminal" evidence="13">
    <location>
        <begin position="320"/>
        <end position="398"/>
    </location>
</feature>
<dbReference type="FunFam" id="3.30.1360.120:FF:000014">
    <property type="entry name" value="Aminomethyltransferase"/>
    <property type="match status" value="1"/>
</dbReference>
<dbReference type="PIRSF" id="PIRSF006487">
    <property type="entry name" value="GcvT"/>
    <property type="match status" value="1"/>
</dbReference>
<keyword evidence="5 11" id="KW-0032">Aminotransferase</keyword>
<comment type="subunit">
    <text evidence="4 11">The glycine cleavage system is composed of four proteins: P, T, L and H.</text>
</comment>
<accession>A0AA38MCI0</accession>
<feature type="binding site" evidence="10">
    <location>
        <position position="234"/>
    </location>
    <ligand>
        <name>substrate</name>
    </ligand>
</feature>
<dbReference type="InterPro" id="IPR006223">
    <property type="entry name" value="GcvT"/>
</dbReference>
<dbReference type="PANTHER" id="PTHR43757:SF16">
    <property type="entry name" value="AMINOMETHYLTRANSFERASE, MITOCHONDRIAL"/>
    <property type="match status" value="1"/>
</dbReference>
<dbReference type="GO" id="GO:0006546">
    <property type="term" value="P:glycine catabolic process"/>
    <property type="evidence" value="ECO:0007669"/>
    <property type="project" value="InterPro"/>
</dbReference>
<evidence type="ECO:0000256" key="11">
    <source>
        <dbReference type="RuleBase" id="RU003981"/>
    </source>
</evidence>
<dbReference type="InterPro" id="IPR027266">
    <property type="entry name" value="TrmE/GcvT-like"/>
</dbReference>
<dbReference type="InterPro" id="IPR013977">
    <property type="entry name" value="GcvT_C"/>
</dbReference>